<name>G7YW79_CLOSI</name>
<gene>
    <name evidence="1" type="ORF">CLF_112333</name>
</gene>
<dbReference type="AlphaFoldDB" id="G7YW79"/>
<dbReference type="SUPFAM" id="SSF56219">
    <property type="entry name" value="DNase I-like"/>
    <property type="match status" value="1"/>
</dbReference>
<protein>
    <recommendedName>
        <fullName evidence="3">Endonuclease/exonuclease/phosphatase domain-containing protein</fullName>
    </recommendedName>
</protein>
<keyword evidence="2" id="KW-1185">Reference proteome</keyword>
<evidence type="ECO:0000313" key="1">
    <source>
        <dbReference type="EMBL" id="GAA57209.1"/>
    </source>
</evidence>
<accession>G7YW79</accession>
<sequence>MNLSMLLFIARSQLPKVHNLRAIIAIARQNLICVTKIWLSVETPDTAVSSPGYNIHRPDRKTSRNEGCTIYSTSELRTAPTGNSSLEGIPEAVWVSIEQTERQVPAGCYYQPPAPYPAPIADFYRIISTAHALPHSFTFVLGDFNLLDSSWPPILGPTR</sequence>
<reference key="2">
    <citation type="submission" date="2011-10" db="EMBL/GenBank/DDBJ databases">
        <title>The genome and transcriptome sequence of Clonorchis sinensis provide insights into the carcinogenic liver fluke.</title>
        <authorList>
            <person name="Wang X."/>
            <person name="Huang Y."/>
            <person name="Chen W."/>
            <person name="Liu H."/>
            <person name="Guo L."/>
            <person name="Chen Y."/>
            <person name="Luo F."/>
            <person name="Zhou W."/>
            <person name="Sun J."/>
            <person name="Mao Q."/>
            <person name="Liang P."/>
            <person name="Zhou C."/>
            <person name="Tian Y."/>
            <person name="Men J."/>
            <person name="Lv X."/>
            <person name="Huang L."/>
            <person name="Zhou J."/>
            <person name="Hu Y."/>
            <person name="Li R."/>
            <person name="Zhang F."/>
            <person name="Lei H."/>
            <person name="Li X."/>
            <person name="Hu X."/>
            <person name="Liang C."/>
            <person name="Xu J."/>
            <person name="Wu Z."/>
            <person name="Yu X."/>
        </authorList>
    </citation>
    <scope>NUCLEOTIDE SEQUENCE</scope>
    <source>
        <strain>Henan</strain>
    </source>
</reference>
<evidence type="ECO:0000313" key="2">
    <source>
        <dbReference type="Proteomes" id="UP000008909"/>
    </source>
</evidence>
<organism evidence="1 2">
    <name type="scientific">Clonorchis sinensis</name>
    <name type="common">Chinese liver fluke</name>
    <dbReference type="NCBI Taxonomy" id="79923"/>
    <lineage>
        <taxon>Eukaryota</taxon>
        <taxon>Metazoa</taxon>
        <taxon>Spiralia</taxon>
        <taxon>Lophotrochozoa</taxon>
        <taxon>Platyhelminthes</taxon>
        <taxon>Trematoda</taxon>
        <taxon>Digenea</taxon>
        <taxon>Opisthorchiida</taxon>
        <taxon>Opisthorchiata</taxon>
        <taxon>Opisthorchiidae</taxon>
        <taxon>Clonorchis</taxon>
    </lineage>
</organism>
<reference evidence="1" key="1">
    <citation type="journal article" date="2011" name="Genome Biol.">
        <title>The draft genome of the carcinogenic human liver fluke Clonorchis sinensis.</title>
        <authorList>
            <person name="Wang X."/>
            <person name="Chen W."/>
            <person name="Huang Y."/>
            <person name="Sun J."/>
            <person name="Men J."/>
            <person name="Liu H."/>
            <person name="Luo F."/>
            <person name="Guo L."/>
            <person name="Lv X."/>
            <person name="Deng C."/>
            <person name="Zhou C."/>
            <person name="Fan Y."/>
            <person name="Li X."/>
            <person name="Huang L."/>
            <person name="Hu Y."/>
            <person name="Liang C."/>
            <person name="Hu X."/>
            <person name="Xu J."/>
            <person name="Yu X."/>
        </authorList>
    </citation>
    <scope>NUCLEOTIDE SEQUENCE [LARGE SCALE GENOMIC DNA]</scope>
    <source>
        <strain evidence="1">Henan</strain>
    </source>
</reference>
<dbReference type="Proteomes" id="UP000008909">
    <property type="component" value="Unassembled WGS sequence"/>
</dbReference>
<dbReference type="Gene3D" id="3.60.10.10">
    <property type="entry name" value="Endonuclease/exonuclease/phosphatase"/>
    <property type="match status" value="1"/>
</dbReference>
<proteinExistence type="predicted"/>
<dbReference type="EMBL" id="DF144593">
    <property type="protein sequence ID" value="GAA57209.1"/>
    <property type="molecule type" value="Genomic_DNA"/>
</dbReference>
<evidence type="ECO:0008006" key="3">
    <source>
        <dbReference type="Google" id="ProtNLM"/>
    </source>
</evidence>
<dbReference type="InterPro" id="IPR036691">
    <property type="entry name" value="Endo/exonu/phosph_ase_sf"/>
</dbReference>